<protein>
    <submittedName>
        <fullName evidence="1">Uncharacterized protein</fullName>
    </submittedName>
</protein>
<dbReference type="eggNOG" id="ENOG5033KGB">
    <property type="taxonomic scope" value="Bacteria"/>
</dbReference>
<dbReference type="AlphaFoldDB" id="W2UND8"/>
<proteinExistence type="predicted"/>
<dbReference type="EMBL" id="AYXY01000019">
    <property type="protein sequence ID" value="ETN95685.1"/>
    <property type="molecule type" value="Genomic_DNA"/>
</dbReference>
<dbReference type="STRING" id="376730.SAMN04487906_0920"/>
<evidence type="ECO:0000313" key="2">
    <source>
        <dbReference type="Proteomes" id="UP000018850"/>
    </source>
</evidence>
<sequence>MLFLVISFLLRYNKILILNNLQRQSGFFPFYEKVDCTIFTVEQTQKAMIPVTSSFINIHQKLDKLRIGLKKIKLLVENQDINAIDSLYLLLKDVEDTFRKNQINEYVQLASYRSKILASQIAYDRKVPLKSDQLDTVLNILPSANQTLNNVMKPLEDRIQESQIIIKMLVNKAYDSNMIQWNDGLNFPDFIHALWRLFLKHENFKQQTLLVLDRITEDDALQLLAKEVNQAQVSKQY</sequence>
<reference evidence="1 2" key="2">
    <citation type="journal article" date="2016" name="Genome Announc.">
        <title>Draft Genome Sequence of Zhouia amylolytica AD3, Isolated from Tidal Flat Sediment.</title>
        <authorList>
            <person name="Jia B."/>
            <person name="Jin H.M."/>
            <person name="Lee H.J."/>
            <person name="Jeon C.O."/>
        </authorList>
    </citation>
    <scope>NUCLEOTIDE SEQUENCE [LARGE SCALE GENOMIC DNA]</scope>
    <source>
        <strain evidence="1 2">AD3</strain>
    </source>
</reference>
<name>W2UND8_9FLAO</name>
<comment type="caution">
    <text evidence="1">The sequence shown here is derived from an EMBL/GenBank/DDBJ whole genome shotgun (WGS) entry which is preliminary data.</text>
</comment>
<keyword evidence="2" id="KW-1185">Reference proteome</keyword>
<dbReference type="Proteomes" id="UP000018850">
    <property type="component" value="Unassembled WGS sequence"/>
</dbReference>
<reference evidence="2" key="1">
    <citation type="submission" date="2013-11" db="EMBL/GenBank/DDBJ databases">
        <title>Draft genome sequence from a member of Zhouia, isolated tidal flat.</title>
        <authorList>
            <person name="Jin H."/>
            <person name="Jeon C.O."/>
        </authorList>
    </citation>
    <scope>NUCLEOTIDE SEQUENCE [LARGE SCALE GENOMIC DNA]</scope>
    <source>
        <strain evidence="2">AD3</strain>
    </source>
</reference>
<accession>W2UND8</accession>
<organism evidence="1 2">
    <name type="scientific">Zhouia amylolytica AD3</name>
    <dbReference type="NCBI Taxonomy" id="1286632"/>
    <lineage>
        <taxon>Bacteria</taxon>
        <taxon>Pseudomonadati</taxon>
        <taxon>Bacteroidota</taxon>
        <taxon>Flavobacteriia</taxon>
        <taxon>Flavobacteriales</taxon>
        <taxon>Flavobacteriaceae</taxon>
        <taxon>Zhouia</taxon>
    </lineage>
</organism>
<evidence type="ECO:0000313" key="1">
    <source>
        <dbReference type="EMBL" id="ETN95685.1"/>
    </source>
</evidence>
<gene>
    <name evidence="1" type="ORF">P278_14060</name>
</gene>
<dbReference type="RefSeq" id="WP_038264196.1">
    <property type="nucleotide sequence ID" value="NZ_AYXY01000019.1"/>
</dbReference>